<dbReference type="EMBL" id="AGYG01000009">
    <property type="protein sequence ID" value="ENZ41884.1"/>
    <property type="molecule type" value="Genomic_DNA"/>
</dbReference>
<sequence>MTRLYHGTTNEAYCMIMEKGFCHDKTIWTCSDPDVLYFYRDDFVAKEYGLDEQNAIEKCFELALNSASCAAALTGSTSRNLIVYEFLINEDFPSTMAPDVSTGSSNDCCVCIATELLNVLPYNIYEAPNCYAPSLWLHYLCSLKNREYLPEIPITDFERCMMEAVIMPNLDLFQSRLSDLISQIKPALLREISYTANVRGSSDVLSDEDFNKRNTGVILEL</sequence>
<dbReference type="AlphaFoldDB" id="R0BA31"/>
<dbReference type="HOGENOM" id="CLU_1260398_0_0_9"/>
<evidence type="ECO:0000313" key="2">
    <source>
        <dbReference type="Proteomes" id="UP000013041"/>
    </source>
</evidence>
<gene>
    <name evidence="1" type="ORF">HMPREF1097_01260</name>
</gene>
<name>R0BA31_9FIRM</name>
<dbReference type="Proteomes" id="UP000013041">
    <property type="component" value="Unassembled WGS sequence"/>
</dbReference>
<dbReference type="PATRIC" id="fig|997897.5.peg.1341"/>
<reference evidence="1 2" key="1">
    <citation type="submission" date="2013-01" db="EMBL/GenBank/DDBJ databases">
        <title>The Genome Sequence of Clostridium bolteae 90B8.</title>
        <authorList>
            <consortium name="The Broad Institute Genome Sequencing Platform"/>
            <person name="Earl A."/>
            <person name="Ward D."/>
            <person name="Feldgarden M."/>
            <person name="Gevers D."/>
            <person name="Courvalin P."/>
            <person name="Lambert T."/>
            <person name="Walker B."/>
            <person name="Young S.K."/>
            <person name="Zeng Q."/>
            <person name="Gargeya S."/>
            <person name="Fitzgerald M."/>
            <person name="Haas B."/>
            <person name="Abouelleil A."/>
            <person name="Alvarado L."/>
            <person name="Arachchi H.M."/>
            <person name="Berlin A.M."/>
            <person name="Chapman S.B."/>
            <person name="Dewar J."/>
            <person name="Goldberg J."/>
            <person name="Griggs A."/>
            <person name="Gujja S."/>
            <person name="Hansen M."/>
            <person name="Howarth C."/>
            <person name="Imamovic A."/>
            <person name="Larimer J."/>
            <person name="McCowan C."/>
            <person name="Murphy C."/>
            <person name="Neiman D."/>
            <person name="Pearson M."/>
            <person name="Priest M."/>
            <person name="Roberts A."/>
            <person name="Saif S."/>
            <person name="Shea T."/>
            <person name="Sisk P."/>
            <person name="Sykes S."/>
            <person name="Wortman J."/>
            <person name="Nusbaum C."/>
            <person name="Birren B."/>
        </authorList>
    </citation>
    <scope>NUCLEOTIDE SEQUENCE [LARGE SCALE GENOMIC DNA]</scope>
    <source>
        <strain evidence="1 2">90B8</strain>
    </source>
</reference>
<accession>R0BA31</accession>
<evidence type="ECO:0000313" key="1">
    <source>
        <dbReference type="EMBL" id="ENZ41884.1"/>
    </source>
</evidence>
<protein>
    <submittedName>
        <fullName evidence="1">Uncharacterized protein</fullName>
    </submittedName>
</protein>
<proteinExistence type="predicted"/>
<organism evidence="1 2">
    <name type="scientific">Enterocloster bolteae 90B8</name>
    <dbReference type="NCBI Taxonomy" id="997897"/>
    <lineage>
        <taxon>Bacteria</taxon>
        <taxon>Bacillati</taxon>
        <taxon>Bacillota</taxon>
        <taxon>Clostridia</taxon>
        <taxon>Lachnospirales</taxon>
        <taxon>Lachnospiraceae</taxon>
        <taxon>Enterocloster</taxon>
    </lineage>
</organism>
<dbReference type="RefSeq" id="WP_002571531.1">
    <property type="nucleotide sequence ID" value="NZ_KB851149.1"/>
</dbReference>
<comment type="caution">
    <text evidence="1">The sequence shown here is derived from an EMBL/GenBank/DDBJ whole genome shotgun (WGS) entry which is preliminary data.</text>
</comment>